<dbReference type="EMBL" id="JACOGD010000001">
    <property type="protein sequence ID" value="MBC3930172.1"/>
    <property type="molecule type" value="Genomic_DNA"/>
</dbReference>
<comment type="caution">
    <text evidence="1">The sequence shown here is derived from an EMBL/GenBank/DDBJ whole genome shotgun (WGS) entry which is preliminary data.</text>
</comment>
<sequence>MTEQSDVFAYFWVKASNCPVEAITAQLQTEPTEVTVIGASRSGDFPKIKLWRLLSPIPRGDGFLQDYIDALLARLETRADAVVDLGSNCEMGISCVGYYYGSSPGLHLSATLIQRLAALRLAVDFDLYNFAGEDN</sequence>
<name>A0ABR7A033_9BURK</name>
<proteinExistence type="predicted"/>
<evidence type="ECO:0000313" key="1">
    <source>
        <dbReference type="EMBL" id="MBC3930172.1"/>
    </source>
</evidence>
<reference evidence="1 2" key="1">
    <citation type="submission" date="2020-08" db="EMBL/GenBank/DDBJ databases">
        <title>Novel species isolated from subtropical streams in China.</title>
        <authorList>
            <person name="Lu H."/>
        </authorList>
    </citation>
    <scope>NUCLEOTIDE SEQUENCE [LARGE SCALE GENOMIC DNA]</scope>
    <source>
        <strain evidence="1 2">CY22W</strain>
    </source>
</reference>
<accession>A0ABR7A033</accession>
<dbReference type="Pfam" id="PF14106">
    <property type="entry name" value="DUF4279"/>
    <property type="match status" value="1"/>
</dbReference>
<dbReference type="InterPro" id="IPR025459">
    <property type="entry name" value="DUF4279"/>
</dbReference>
<dbReference type="Proteomes" id="UP000654304">
    <property type="component" value="Unassembled WGS sequence"/>
</dbReference>
<evidence type="ECO:0000313" key="2">
    <source>
        <dbReference type="Proteomes" id="UP000654304"/>
    </source>
</evidence>
<protein>
    <submittedName>
        <fullName evidence="1">DUF4279 domain-containing protein</fullName>
    </submittedName>
</protein>
<dbReference type="RefSeq" id="WP_186902079.1">
    <property type="nucleotide sequence ID" value="NZ_JACOGD010000001.1"/>
</dbReference>
<keyword evidence="2" id="KW-1185">Reference proteome</keyword>
<gene>
    <name evidence="1" type="ORF">H8K43_00685</name>
</gene>
<organism evidence="1 2">
    <name type="scientific">Undibacterium curvum</name>
    <dbReference type="NCBI Taxonomy" id="2762294"/>
    <lineage>
        <taxon>Bacteria</taxon>
        <taxon>Pseudomonadati</taxon>
        <taxon>Pseudomonadota</taxon>
        <taxon>Betaproteobacteria</taxon>
        <taxon>Burkholderiales</taxon>
        <taxon>Oxalobacteraceae</taxon>
        <taxon>Undibacterium</taxon>
    </lineage>
</organism>